<feature type="signal peptide" evidence="2">
    <location>
        <begin position="1"/>
        <end position="27"/>
    </location>
</feature>
<sequence length="159" mass="18417">MSLLERKLLQLTLLFVIWLVVIETANGECCRRPKYFKTHCKDCASATPCCGVKSCNIFCCGCKCRTEPSGKHCCEREGKCRCFNAKRKRHVTYDTTDISAYLTYIGLDINKNGMMEQFEFNKALEHMHITDNMTLHRHCSIMDEDKDGLITLEEFNREK</sequence>
<protein>
    <recommendedName>
        <fullName evidence="5">EF-hand domain-containing protein</fullName>
    </recommendedName>
</protein>
<dbReference type="InterPro" id="IPR018247">
    <property type="entry name" value="EF_Hand_1_Ca_BS"/>
</dbReference>
<evidence type="ECO:0000256" key="1">
    <source>
        <dbReference type="ARBA" id="ARBA00022837"/>
    </source>
</evidence>
<keyword evidence="2" id="KW-0732">Signal</keyword>
<reference evidence="3 4" key="1">
    <citation type="submission" date="2020-06" db="EMBL/GenBank/DDBJ databases">
        <authorList>
            <person name="Li R."/>
            <person name="Bekaert M."/>
        </authorList>
    </citation>
    <scope>NUCLEOTIDE SEQUENCE [LARGE SCALE GENOMIC DNA]</scope>
    <source>
        <strain evidence="4">wild</strain>
    </source>
</reference>
<gene>
    <name evidence="3" type="ORF">MCOR_7533</name>
</gene>
<evidence type="ECO:0008006" key="5">
    <source>
        <dbReference type="Google" id="ProtNLM"/>
    </source>
</evidence>
<dbReference type="EMBL" id="CACVKT020001385">
    <property type="protein sequence ID" value="CAC5367750.1"/>
    <property type="molecule type" value="Genomic_DNA"/>
</dbReference>
<keyword evidence="1" id="KW-0106">Calcium</keyword>
<evidence type="ECO:0000256" key="2">
    <source>
        <dbReference type="SAM" id="SignalP"/>
    </source>
</evidence>
<keyword evidence="4" id="KW-1185">Reference proteome</keyword>
<dbReference type="OrthoDB" id="3737830at2759"/>
<accession>A0A6J8AIE5</accession>
<dbReference type="SUPFAM" id="SSF47473">
    <property type="entry name" value="EF-hand"/>
    <property type="match status" value="1"/>
</dbReference>
<evidence type="ECO:0000313" key="4">
    <source>
        <dbReference type="Proteomes" id="UP000507470"/>
    </source>
</evidence>
<dbReference type="InterPro" id="IPR011992">
    <property type="entry name" value="EF-hand-dom_pair"/>
</dbReference>
<dbReference type="AlphaFoldDB" id="A0A6J8AIE5"/>
<organism evidence="3 4">
    <name type="scientific">Mytilus coruscus</name>
    <name type="common">Sea mussel</name>
    <dbReference type="NCBI Taxonomy" id="42192"/>
    <lineage>
        <taxon>Eukaryota</taxon>
        <taxon>Metazoa</taxon>
        <taxon>Spiralia</taxon>
        <taxon>Lophotrochozoa</taxon>
        <taxon>Mollusca</taxon>
        <taxon>Bivalvia</taxon>
        <taxon>Autobranchia</taxon>
        <taxon>Pteriomorphia</taxon>
        <taxon>Mytilida</taxon>
        <taxon>Mytiloidea</taxon>
        <taxon>Mytilidae</taxon>
        <taxon>Mytilinae</taxon>
        <taxon>Mytilus</taxon>
    </lineage>
</organism>
<dbReference type="Gene3D" id="1.10.238.10">
    <property type="entry name" value="EF-hand"/>
    <property type="match status" value="1"/>
</dbReference>
<evidence type="ECO:0000313" key="3">
    <source>
        <dbReference type="EMBL" id="CAC5367750.1"/>
    </source>
</evidence>
<proteinExistence type="predicted"/>
<feature type="chain" id="PRO_5026953591" description="EF-hand domain-containing protein" evidence="2">
    <location>
        <begin position="28"/>
        <end position="159"/>
    </location>
</feature>
<dbReference type="PROSITE" id="PS00018">
    <property type="entry name" value="EF_HAND_1"/>
    <property type="match status" value="1"/>
</dbReference>
<name>A0A6J8AIE5_MYTCO</name>
<dbReference type="Proteomes" id="UP000507470">
    <property type="component" value="Unassembled WGS sequence"/>
</dbReference>